<keyword evidence="3" id="KW-1185">Reference proteome</keyword>
<evidence type="ECO:0000313" key="2">
    <source>
        <dbReference type="EMBL" id="KAK0132560.1"/>
    </source>
</evidence>
<feature type="compositionally biased region" description="Basic and acidic residues" evidence="1">
    <location>
        <begin position="36"/>
        <end position="45"/>
    </location>
</feature>
<sequence length="160" mass="18282">MDINDGRRVSSAGYRLPDRPRGSAAAAGRHLGAVRRPPEERRGGAEDGLSPQQQQQPSKRDPTKQDQIWREYVQTESRGVREWEKNWSFLKDYDQLGRPRVEEPLPSYVSLFSDQVPNTTNQTLGSRVSTPLGRELMRMDRLVLWTGSRRSKPDPEIIPS</sequence>
<accession>A0AA47NPE3</accession>
<name>A0AA47NPE3_MERPO</name>
<dbReference type="Pfam" id="PF14945">
    <property type="entry name" value="LLC1"/>
    <property type="match status" value="1"/>
</dbReference>
<reference evidence="2" key="1">
    <citation type="journal article" date="2023" name="Front. Mar. Sci.">
        <title>A new Merluccius polli reference genome to investigate the effects of global change in West African waters.</title>
        <authorList>
            <person name="Mateo J.L."/>
            <person name="Blanco-Fernandez C."/>
            <person name="Garcia-Vazquez E."/>
            <person name="Machado-Schiaffino G."/>
        </authorList>
    </citation>
    <scope>NUCLEOTIDE SEQUENCE</scope>
    <source>
        <strain evidence="2">C29</strain>
        <tissue evidence="2">Fin</tissue>
    </source>
</reference>
<protein>
    <submittedName>
        <fullName evidence="2">Uncharacterized protein</fullName>
    </submittedName>
</protein>
<evidence type="ECO:0000256" key="1">
    <source>
        <dbReference type="SAM" id="MobiDB-lite"/>
    </source>
</evidence>
<feature type="compositionally biased region" description="Basic and acidic residues" evidence="1">
    <location>
        <begin position="58"/>
        <end position="67"/>
    </location>
</feature>
<dbReference type="EMBL" id="JAOPHQ010006259">
    <property type="protein sequence ID" value="KAK0132560.1"/>
    <property type="molecule type" value="Genomic_DNA"/>
</dbReference>
<feature type="region of interest" description="Disordered" evidence="1">
    <location>
        <begin position="1"/>
        <end position="67"/>
    </location>
</feature>
<proteinExistence type="predicted"/>
<evidence type="ECO:0000313" key="3">
    <source>
        <dbReference type="Proteomes" id="UP001174136"/>
    </source>
</evidence>
<dbReference type="PANTHER" id="PTHR31909:SF2">
    <property type="entry name" value="RIKEN CDNA 2410004P03 GENE"/>
    <property type="match status" value="1"/>
</dbReference>
<comment type="caution">
    <text evidence="2">The sequence shown here is derived from an EMBL/GenBank/DDBJ whole genome shotgun (WGS) entry which is preliminary data.</text>
</comment>
<dbReference type="AlphaFoldDB" id="A0AA47NPE3"/>
<dbReference type="Proteomes" id="UP001174136">
    <property type="component" value="Unassembled WGS sequence"/>
</dbReference>
<gene>
    <name evidence="2" type="ORF">N1851_032581</name>
</gene>
<dbReference type="PANTHER" id="PTHR31909">
    <property type="entry name" value="CHROMOSOME 20 ORF85 FAMILY MEMBER"/>
    <property type="match status" value="1"/>
</dbReference>
<organism evidence="2 3">
    <name type="scientific">Merluccius polli</name>
    <name type="common">Benguela hake</name>
    <name type="synonym">Merluccius cadenati</name>
    <dbReference type="NCBI Taxonomy" id="89951"/>
    <lineage>
        <taxon>Eukaryota</taxon>
        <taxon>Metazoa</taxon>
        <taxon>Chordata</taxon>
        <taxon>Craniata</taxon>
        <taxon>Vertebrata</taxon>
        <taxon>Euteleostomi</taxon>
        <taxon>Actinopterygii</taxon>
        <taxon>Neopterygii</taxon>
        <taxon>Teleostei</taxon>
        <taxon>Neoteleostei</taxon>
        <taxon>Acanthomorphata</taxon>
        <taxon>Zeiogadaria</taxon>
        <taxon>Gadariae</taxon>
        <taxon>Gadiformes</taxon>
        <taxon>Gadoidei</taxon>
        <taxon>Merlucciidae</taxon>
        <taxon>Merluccius</taxon>
    </lineage>
</organism>
<dbReference type="InterPro" id="IPR020339">
    <property type="entry name" value="C20orf85-like"/>
</dbReference>